<gene>
    <name evidence="8" type="ORF">F6B43_18800</name>
</gene>
<evidence type="ECO:0000256" key="4">
    <source>
        <dbReference type="PIRSR" id="PIRSR000105-1"/>
    </source>
</evidence>
<feature type="binding site" evidence="5">
    <location>
        <position position="95"/>
    </location>
    <ligand>
        <name>NAD(+)</name>
        <dbReference type="ChEBI" id="CHEBI:57540"/>
    </ligand>
</feature>
<proteinExistence type="inferred from homology"/>
<dbReference type="SUPFAM" id="SSF48179">
    <property type="entry name" value="6-phosphogluconate dehydrogenase C-terminal domain-like"/>
    <property type="match status" value="1"/>
</dbReference>
<keyword evidence="5" id="KW-0520">NAD</keyword>
<feature type="domain" description="3-hydroxyacyl-CoA dehydrogenase C-terminal" evidence="6">
    <location>
        <begin position="189"/>
        <end position="284"/>
    </location>
</feature>
<dbReference type="InterPro" id="IPR006176">
    <property type="entry name" value="3-OHacyl-CoA_DH_NAD-bd"/>
</dbReference>
<feature type="binding site" evidence="5">
    <location>
        <position position="146"/>
    </location>
    <ligand>
        <name>NAD(+)</name>
        <dbReference type="ChEBI" id="CHEBI:57540"/>
    </ligand>
</feature>
<dbReference type="Gene3D" id="1.10.1040.10">
    <property type="entry name" value="N-(1-d-carboxylethyl)-l-norvaline Dehydrogenase, domain 2"/>
    <property type="match status" value="1"/>
</dbReference>
<dbReference type="InterPro" id="IPR006108">
    <property type="entry name" value="3HC_DH_C"/>
</dbReference>
<dbReference type="GO" id="GO:0070403">
    <property type="term" value="F:NAD+ binding"/>
    <property type="evidence" value="ECO:0007669"/>
    <property type="project" value="InterPro"/>
</dbReference>
<dbReference type="PANTHER" id="PTHR48075">
    <property type="entry name" value="3-HYDROXYACYL-COA DEHYDROGENASE FAMILY PROTEIN"/>
    <property type="match status" value="1"/>
</dbReference>
<keyword evidence="3" id="KW-0560">Oxidoreductase</keyword>
<sequence>MIDSIRSVAVVGAGYMGGGIAQSLARAGYPVVIADVSAEAAAAAGRRLVDEAERFEGTGEFEPGAAEAVRSHLSVAADIESAVAHADYIQEAVSEVLAVKHDVLGRISRAAKPDAIIGSNTSTLPVHELDVAVQGPERFLNVHWSNPAPFVPGVELIMGRHTDPRAVDVVKELLAAAGRSGARVGDVPGFVLNRLQYALLKEASAIVEEGVATVDDVDTIVRTTFGFRLAFFGPFAIADMAGLDVYADGFRTLQGAYGERMAPPQLILDAVSEGRFGVKSGSGLTGDIDAERVRELEAYRGKVYSALVRLRAEAGPSPIERRA</sequence>
<dbReference type="SUPFAM" id="SSF51735">
    <property type="entry name" value="NAD(P)-binding Rossmann-fold domains"/>
    <property type="match status" value="1"/>
</dbReference>
<evidence type="ECO:0000256" key="3">
    <source>
        <dbReference type="ARBA" id="ARBA00023002"/>
    </source>
</evidence>
<evidence type="ECO:0000256" key="2">
    <source>
        <dbReference type="ARBA" id="ARBA00009463"/>
    </source>
</evidence>
<feature type="domain" description="3-hydroxyacyl-CoA dehydrogenase NAD binding" evidence="7">
    <location>
        <begin position="7"/>
        <end position="186"/>
    </location>
</feature>
<dbReference type="GO" id="GO:0016616">
    <property type="term" value="F:oxidoreductase activity, acting on the CH-OH group of donors, NAD or NADP as acceptor"/>
    <property type="evidence" value="ECO:0007669"/>
    <property type="project" value="InterPro"/>
</dbReference>
<feature type="site" description="Important for catalytic activity" evidence="4">
    <location>
        <position position="143"/>
    </location>
</feature>
<feature type="binding site" evidence="5">
    <location>
        <begin position="12"/>
        <end position="17"/>
    </location>
    <ligand>
        <name>NAD(+)</name>
        <dbReference type="ChEBI" id="CHEBI:57540"/>
    </ligand>
</feature>
<evidence type="ECO:0000259" key="7">
    <source>
        <dbReference type="Pfam" id="PF02737"/>
    </source>
</evidence>
<dbReference type="InterPro" id="IPR036291">
    <property type="entry name" value="NAD(P)-bd_dom_sf"/>
</dbReference>
<evidence type="ECO:0000259" key="6">
    <source>
        <dbReference type="Pfam" id="PF00725"/>
    </source>
</evidence>
<dbReference type="RefSeq" id="WP_150450549.1">
    <property type="nucleotide sequence ID" value="NZ_VYSA01000006.1"/>
</dbReference>
<organism evidence="8 9">
    <name type="scientific">Microbacterium rhizomatis</name>
    <dbReference type="NCBI Taxonomy" id="1631477"/>
    <lineage>
        <taxon>Bacteria</taxon>
        <taxon>Bacillati</taxon>
        <taxon>Actinomycetota</taxon>
        <taxon>Actinomycetes</taxon>
        <taxon>Micrococcales</taxon>
        <taxon>Microbacteriaceae</taxon>
        <taxon>Microbacterium</taxon>
    </lineage>
</organism>
<dbReference type="PIRSF" id="PIRSF000105">
    <property type="entry name" value="HCDH"/>
    <property type="match status" value="1"/>
</dbReference>
<reference evidence="9" key="1">
    <citation type="submission" date="2019-09" db="EMBL/GenBank/DDBJ databases">
        <title>Mumia zhuanghuii sp. nov. isolated from the intestinal contents of plateau pika (Ochotona curzoniae) in the Qinghai-Tibet plateau of China.</title>
        <authorList>
            <person name="Tian Z."/>
        </authorList>
    </citation>
    <scope>NUCLEOTIDE SEQUENCE [LARGE SCALE GENOMIC DNA]</scope>
    <source>
        <strain evidence="9">JCM 30598</strain>
    </source>
</reference>
<evidence type="ECO:0000313" key="9">
    <source>
        <dbReference type="Proteomes" id="UP000325827"/>
    </source>
</evidence>
<dbReference type="Proteomes" id="UP000325827">
    <property type="component" value="Unassembled WGS sequence"/>
</dbReference>
<dbReference type="Gene3D" id="3.40.50.720">
    <property type="entry name" value="NAD(P)-binding Rossmann-like Domain"/>
    <property type="match status" value="1"/>
</dbReference>
<dbReference type="PROSITE" id="PS00067">
    <property type="entry name" value="3HCDH"/>
    <property type="match status" value="1"/>
</dbReference>
<feature type="binding site" evidence="5">
    <location>
        <position position="122"/>
    </location>
    <ligand>
        <name>NAD(+)</name>
        <dbReference type="ChEBI" id="CHEBI:57540"/>
    </ligand>
</feature>
<accession>A0A5J5IVY3</accession>
<evidence type="ECO:0000313" key="8">
    <source>
        <dbReference type="EMBL" id="KAA9105090.1"/>
    </source>
</evidence>
<dbReference type="InterPro" id="IPR008927">
    <property type="entry name" value="6-PGluconate_DH-like_C_sf"/>
</dbReference>
<evidence type="ECO:0000256" key="1">
    <source>
        <dbReference type="ARBA" id="ARBA00005086"/>
    </source>
</evidence>
<dbReference type="InterPro" id="IPR006180">
    <property type="entry name" value="3-OHacyl-CoA_DH_CS"/>
</dbReference>
<keyword evidence="9" id="KW-1185">Reference proteome</keyword>
<dbReference type="GO" id="GO:0006631">
    <property type="term" value="P:fatty acid metabolic process"/>
    <property type="evidence" value="ECO:0007669"/>
    <property type="project" value="InterPro"/>
</dbReference>
<dbReference type="Pfam" id="PF02737">
    <property type="entry name" value="3HCDH_N"/>
    <property type="match status" value="1"/>
</dbReference>
<dbReference type="EMBL" id="VYSA01000006">
    <property type="protein sequence ID" value="KAA9105090.1"/>
    <property type="molecule type" value="Genomic_DNA"/>
</dbReference>
<feature type="binding site" evidence="5">
    <location>
        <position position="35"/>
    </location>
    <ligand>
        <name>NAD(+)</name>
        <dbReference type="ChEBI" id="CHEBI:57540"/>
    </ligand>
</feature>
<dbReference type="OrthoDB" id="9771883at2"/>
<evidence type="ECO:0000256" key="5">
    <source>
        <dbReference type="PIRSR" id="PIRSR000105-2"/>
    </source>
</evidence>
<comment type="caution">
    <text evidence="8">The sequence shown here is derived from an EMBL/GenBank/DDBJ whole genome shotgun (WGS) entry which is preliminary data.</text>
</comment>
<dbReference type="AlphaFoldDB" id="A0A5J5IVY3"/>
<feature type="binding site" evidence="5">
    <location>
        <position position="279"/>
    </location>
    <ligand>
        <name>NAD(+)</name>
        <dbReference type="ChEBI" id="CHEBI:57540"/>
    </ligand>
</feature>
<name>A0A5J5IVY3_9MICO</name>
<comment type="pathway">
    <text evidence="1">Lipid metabolism; butanoate metabolism.</text>
</comment>
<feature type="binding site" evidence="5">
    <location>
        <position position="100"/>
    </location>
    <ligand>
        <name>NAD(+)</name>
        <dbReference type="ChEBI" id="CHEBI:57540"/>
    </ligand>
</feature>
<dbReference type="InterPro" id="IPR013328">
    <property type="entry name" value="6PGD_dom2"/>
</dbReference>
<dbReference type="Pfam" id="PF00725">
    <property type="entry name" value="3HCDH"/>
    <property type="match status" value="1"/>
</dbReference>
<dbReference type="InterPro" id="IPR022694">
    <property type="entry name" value="3-OHacyl-CoA_DH"/>
</dbReference>
<dbReference type="PANTHER" id="PTHR48075:SF5">
    <property type="entry name" value="3-HYDROXYBUTYRYL-COA DEHYDROGENASE"/>
    <property type="match status" value="1"/>
</dbReference>
<comment type="similarity">
    <text evidence="2">Belongs to the 3-hydroxyacyl-CoA dehydrogenase family.</text>
</comment>
<protein>
    <submittedName>
        <fullName evidence="8">3-hydroxyacyl-CoA dehydrogenase family protein</fullName>
    </submittedName>
</protein>